<proteinExistence type="predicted"/>
<sequence>MAGGVEFLSYRCLHAPLAVGNFILKPNQRAFSDMMDMLSAGFTPERGWGLRDLKIGPDGWHLNCDDPGWESKAYCADRNTSRWDFLGAEGDKGLLFTEYSAIRRAFRTLKKSDYTQMTKSYNFFGPIKPWMPIKRCEILSDANHWNLHPVGHIPQFWELYEKYSRSKMIATEPLYCVSDLDRSWASFRSCLSAVHI</sequence>
<dbReference type="AlphaFoldDB" id="A0A813BQM3"/>
<evidence type="ECO:0000313" key="1">
    <source>
        <dbReference type="EMBL" id="CAE7917149.1"/>
    </source>
</evidence>
<dbReference type="OrthoDB" id="10288844at2759"/>
<evidence type="ECO:0000313" key="2">
    <source>
        <dbReference type="Proteomes" id="UP000601435"/>
    </source>
</evidence>
<comment type="caution">
    <text evidence="1">The sequence shown here is derived from an EMBL/GenBank/DDBJ whole genome shotgun (WGS) entry which is preliminary data.</text>
</comment>
<dbReference type="Proteomes" id="UP000601435">
    <property type="component" value="Unassembled WGS sequence"/>
</dbReference>
<keyword evidence="2" id="KW-1185">Reference proteome</keyword>
<gene>
    <name evidence="1" type="ORF">SNEC2469_LOCUS31442</name>
</gene>
<organism evidence="1 2">
    <name type="scientific">Symbiodinium necroappetens</name>
    <dbReference type="NCBI Taxonomy" id="1628268"/>
    <lineage>
        <taxon>Eukaryota</taxon>
        <taxon>Sar</taxon>
        <taxon>Alveolata</taxon>
        <taxon>Dinophyceae</taxon>
        <taxon>Suessiales</taxon>
        <taxon>Symbiodiniaceae</taxon>
        <taxon>Symbiodinium</taxon>
    </lineage>
</organism>
<name>A0A813BQM3_9DINO</name>
<reference evidence="1" key="1">
    <citation type="submission" date="2021-02" db="EMBL/GenBank/DDBJ databases">
        <authorList>
            <person name="Dougan E. K."/>
            <person name="Rhodes N."/>
            <person name="Thang M."/>
            <person name="Chan C."/>
        </authorList>
    </citation>
    <scope>NUCLEOTIDE SEQUENCE</scope>
</reference>
<accession>A0A813BQM3</accession>
<dbReference type="EMBL" id="CAJNJA010076208">
    <property type="protein sequence ID" value="CAE7917149.1"/>
    <property type="molecule type" value="Genomic_DNA"/>
</dbReference>
<protein>
    <submittedName>
        <fullName evidence="1">Uncharacterized protein</fullName>
    </submittedName>
</protein>